<dbReference type="PANTHER" id="PTHR36302:SF1">
    <property type="entry name" value="COPPER CHAPERONE PCU(A)C"/>
    <property type="match status" value="1"/>
</dbReference>
<dbReference type="Pfam" id="PF04314">
    <property type="entry name" value="PCuAC"/>
    <property type="match status" value="1"/>
</dbReference>
<gene>
    <name evidence="1" type="ORF">MNBD_GAMMA23-2325</name>
</gene>
<dbReference type="InterPro" id="IPR058248">
    <property type="entry name" value="Lxx211020-like"/>
</dbReference>
<name>A0A3B1AL45_9ZZZZ</name>
<sequence>MKKTIHLRNILSILLLFTCSINLAIAQNRLAAITFSDIVIPEAPPVAAVMVAYMQIKNNTDNEKTISEISSLQFQRVEIHEMSMANGMMNMKQLKALTIKAQQSVTLESGGIHVMLIKPLKPLKHNDRVTLTFKFASGESTMINTLVQRIN</sequence>
<dbReference type="PANTHER" id="PTHR36302">
    <property type="entry name" value="BLR7088 PROTEIN"/>
    <property type="match status" value="1"/>
</dbReference>
<protein>
    <recommendedName>
        <fullName evidence="2">Copper metallochaperone, bacterial analog of Cox17 protein</fullName>
    </recommendedName>
</protein>
<reference evidence="1" key="1">
    <citation type="submission" date="2018-06" db="EMBL/GenBank/DDBJ databases">
        <authorList>
            <person name="Zhirakovskaya E."/>
        </authorList>
    </citation>
    <scope>NUCLEOTIDE SEQUENCE</scope>
</reference>
<dbReference type="AlphaFoldDB" id="A0A3B1AL45"/>
<dbReference type="EMBL" id="UOFT01000039">
    <property type="protein sequence ID" value="VAW94604.1"/>
    <property type="molecule type" value="Genomic_DNA"/>
</dbReference>
<proteinExistence type="predicted"/>
<dbReference type="Gene3D" id="2.60.40.1890">
    <property type="entry name" value="PCu(A)C copper chaperone"/>
    <property type="match status" value="1"/>
</dbReference>
<dbReference type="InterPro" id="IPR036182">
    <property type="entry name" value="PCuAC_sf"/>
</dbReference>
<dbReference type="InterPro" id="IPR007410">
    <property type="entry name" value="LpqE-like"/>
</dbReference>
<evidence type="ECO:0008006" key="2">
    <source>
        <dbReference type="Google" id="ProtNLM"/>
    </source>
</evidence>
<dbReference type="SUPFAM" id="SSF110087">
    <property type="entry name" value="DR1885-like metal-binding protein"/>
    <property type="match status" value="1"/>
</dbReference>
<evidence type="ECO:0000313" key="1">
    <source>
        <dbReference type="EMBL" id="VAW94604.1"/>
    </source>
</evidence>
<accession>A0A3B1AL45</accession>
<organism evidence="1">
    <name type="scientific">hydrothermal vent metagenome</name>
    <dbReference type="NCBI Taxonomy" id="652676"/>
    <lineage>
        <taxon>unclassified sequences</taxon>
        <taxon>metagenomes</taxon>
        <taxon>ecological metagenomes</taxon>
    </lineage>
</organism>